<feature type="coiled-coil region" evidence="1">
    <location>
        <begin position="8"/>
        <end position="73"/>
    </location>
</feature>
<evidence type="ECO:0000313" key="2">
    <source>
        <dbReference type="EMBL" id="RHZ74198.1"/>
    </source>
</evidence>
<keyword evidence="1" id="KW-0175">Coiled coil</keyword>
<evidence type="ECO:0000256" key="1">
    <source>
        <dbReference type="SAM" id="Coils"/>
    </source>
</evidence>
<sequence length="572" mass="67171">MSNDQLTINTLKELNSRFVSEITKLRKENVEILELKKKFSKVEAENIKLRVENVKLKQALEEYEFRFVKLEQNDKNTAIENSELKVRVAKLKQKQLQTDEKNNFIVKSDDYVIHVVKTIKLSQMQLKLKKIEVKLVLTTCIDYIKGINQFSVNIISTEMENSNDIHKQIDLRCDNTPAFNISNNTSNSDELNNTSNSDVSDNAFSELSENTNPVIDQAQNTEIKISYNKRVEQDLRHDLSVFIKENNNKINNVFDIQILEFSLEVIIIGSTKVTAQNMVNLFILAIKVRQKEILSKTLIYNKIKALFPNINDVNLCQRIFRVKKIYTLLIEIEIEKIQAITCSVNTISKIIDITNYNVQVIELFNSNDISTTKSYTSNLEDHINEDVKSLFNDDEKNIDNTNNNDKYDNEMNLKDLTKVNTIYNHTYFCSKLEKQYPDLFWEGRDENNDYYGITDEFLCLLYKSDHYEDKDYIIKISKFPEEKDSETKYLIYNKIHTHRGIWAIGESVLNKSHETEFCSPTHLNKNCLYQYIIEHKIDSEKFESLLRLRKKDGIENIFTKIWKEIYVFIMEE</sequence>
<protein>
    <submittedName>
        <fullName evidence="2">Uncharacterized protein</fullName>
    </submittedName>
</protein>
<reference evidence="2 3" key="1">
    <citation type="submission" date="2018-08" db="EMBL/GenBank/DDBJ databases">
        <title>Genome and evolution of the arbuscular mycorrhizal fungus Diversispora epigaea (formerly Glomus versiforme) and its bacterial endosymbionts.</title>
        <authorList>
            <person name="Sun X."/>
            <person name="Fei Z."/>
            <person name="Harrison M."/>
        </authorList>
    </citation>
    <scope>NUCLEOTIDE SEQUENCE [LARGE SCALE GENOMIC DNA]</scope>
    <source>
        <strain evidence="2 3">IT104</strain>
    </source>
</reference>
<comment type="caution">
    <text evidence="2">The sequence shown here is derived from an EMBL/GenBank/DDBJ whole genome shotgun (WGS) entry which is preliminary data.</text>
</comment>
<organism evidence="2 3">
    <name type="scientific">Diversispora epigaea</name>
    <dbReference type="NCBI Taxonomy" id="1348612"/>
    <lineage>
        <taxon>Eukaryota</taxon>
        <taxon>Fungi</taxon>
        <taxon>Fungi incertae sedis</taxon>
        <taxon>Mucoromycota</taxon>
        <taxon>Glomeromycotina</taxon>
        <taxon>Glomeromycetes</taxon>
        <taxon>Diversisporales</taxon>
        <taxon>Diversisporaceae</taxon>
        <taxon>Diversispora</taxon>
    </lineage>
</organism>
<keyword evidence="3" id="KW-1185">Reference proteome</keyword>
<accession>A0A397IIY7</accession>
<dbReference type="Proteomes" id="UP000266861">
    <property type="component" value="Unassembled WGS sequence"/>
</dbReference>
<name>A0A397IIY7_9GLOM</name>
<gene>
    <name evidence="2" type="ORF">Glove_227g120</name>
</gene>
<proteinExistence type="predicted"/>
<dbReference type="OrthoDB" id="2429115at2759"/>
<dbReference type="EMBL" id="PQFF01000210">
    <property type="protein sequence ID" value="RHZ74198.1"/>
    <property type="molecule type" value="Genomic_DNA"/>
</dbReference>
<evidence type="ECO:0000313" key="3">
    <source>
        <dbReference type="Proteomes" id="UP000266861"/>
    </source>
</evidence>
<dbReference type="AlphaFoldDB" id="A0A397IIY7"/>